<dbReference type="SMART" id="SM00223">
    <property type="entry name" value="APPLE"/>
    <property type="match status" value="1"/>
</dbReference>
<dbReference type="EMBL" id="MBAD02002407">
    <property type="protein sequence ID" value="RLN47762.1"/>
    <property type="molecule type" value="Genomic_DNA"/>
</dbReference>
<dbReference type="PANTHER" id="PTHR13510">
    <property type="entry name" value="FYVE-FINGER-CONTAINING RAB5 EFFECTOR PROTEIN RABENOSYN-5-RELATED"/>
    <property type="match status" value="1"/>
</dbReference>
<dbReference type="AlphaFoldDB" id="A0A3R7K3Z6"/>
<dbReference type="GO" id="GO:0005524">
    <property type="term" value="F:ATP binding"/>
    <property type="evidence" value="ECO:0007669"/>
    <property type="project" value="InterPro"/>
</dbReference>
<dbReference type="InterPro" id="IPR023393">
    <property type="entry name" value="START-like_dom_sf"/>
</dbReference>
<reference evidence="4 5" key="1">
    <citation type="submission" date="2018-07" db="EMBL/GenBank/DDBJ databases">
        <title>Genome sequencing of oomycete isolates from Chile give support for New Zealand origin for Phytophthora kernoviae and make available the first Nothophytophthora sp. genome.</title>
        <authorList>
            <person name="Studholme D.J."/>
            <person name="Sanfuentes E."/>
            <person name="Panda P."/>
            <person name="Hill R."/>
            <person name="Sambles C."/>
            <person name="Grant M."/>
            <person name="Williams N.M."/>
            <person name="Mcdougal R.L."/>
        </authorList>
    </citation>
    <scope>NUCLEOTIDE SEQUENCE [LARGE SCALE GENOMIC DNA]</scope>
    <source>
        <strain evidence="4">Chile7</strain>
    </source>
</reference>
<evidence type="ECO:0000259" key="3">
    <source>
        <dbReference type="PROSITE" id="PS50011"/>
    </source>
</evidence>
<dbReference type="Proteomes" id="UP000284657">
    <property type="component" value="Unassembled WGS sequence"/>
</dbReference>
<comment type="caution">
    <text evidence="4">The sequence shown here is derived from an EMBL/GenBank/DDBJ whole genome shotgun (WGS) entry which is preliminary data.</text>
</comment>
<dbReference type="PROSITE" id="PS00108">
    <property type="entry name" value="PROTEIN_KINASE_ST"/>
    <property type="match status" value="1"/>
</dbReference>
<protein>
    <recommendedName>
        <fullName evidence="3">Protein kinase domain-containing protein</fullName>
    </recommendedName>
</protein>
<dbReference type="InterPro" id="IPR000177">
    <property type="entry name" value="Apple"/>
</dbReference>
<keyword evidence="2" id="KW-1015">Disulfide bond</keyword>
<dbReference type="GO" id="GO:0004672">
    <property type="term" value="F:protein kinase activity"/>
    <property type="evidence" value="ECO:0007669"/>
    <property type="project" value="InterPro"/>
</dbReference>
<dbReference type="Gene3D" id="3.50.4.10">
    <property type="entry name" value="Hepatocyte Growth Factor"/>
    <property type="match status" value="1"/>
</dbReference>
<evidence type="ECO:0000313" key="5">
    <source>
        <dbReference type="Proteomes" id="UP000284657"/>
    </source>
</evidence>
<evidence type="ECO:0000256" key="2">
    <source>
        <dbReference type="ARBA" id="ARBA00023157"/>
    </source>
</evidence>
<dbReference type="InterPro" id="IPR008271">
    <property type="entry name" value="Ser/Thr_kinase_AS"/>
</dbReference>
<name>A0A3R7K3Z6_9STRA</name>
<proteinExistence type="predicted"/>
<dbReference type="InterPro" id="IPR000719">
    <property type="entry name" value="Prot_kinase_dom"/>
</dbReference>
<dbReference type="GO" id="GO:0005576">
    <property type="term" value="C:extracellular region"/>
    <property type="evidence" value="ECO:0007669"/>
    <property type="project" value="InterPro"/>
</dbReference>
<dbReference type="InterPro" id="IPR001245">
    <property type="entry name" value="Ser-Thr/Tyr_kinase_cat_dom"/>
</dbReference>
<organism evidence="4 5">
    <name type="scientific">Phytophthora kernoviae</name>
    <dbReference type="NCBI Taxonomy" id="325452"/>
    <lineage>
        <taxon>Eukaryota</taxon>
        <taxon>Sar</taxon>
        <taxon>Stramenopiles</taxon>
        <taxon>Oomycota</taxon>
        <taxon>Peronosporomycetes</taxon>
        <taxon>Peronosporales</taxon>
        <taxon>Peronosporaceae</taxon>
        <taxon>Phytophthora</taxon>
    </lineage>
</organism>
<evidence type="ECO:0000313" key="4">
    <source>
        <dbReference type="EMBL" id="RLN47762.1"/>
    </source>
</evidence>
<dbReference type="SMART" id="SM00220">
    <property type="entry name" value="S_TKc"/>
    <property type="match status" value="1"/>
</dbReference>
<accession>A0A3R7K3Z6</accession>
<feature type="domain" description="Protein kinase" evidence="3">
    <location>
        <begin position="52"/>
        <end position="400"/>
    </location>
</feature>
<dbReference type="Gene3D" id="3.30.530.20">
    <property type="match status" value="1"/>
</dbReference>
<dbReference type="InterPro" id="IPR052727">
    <property type="entry name" value="Rab4/Rab5_effector"/>
</dbReference>
<dbReference type="PANTHER" id="PTHR13510:SF44">
    <property type="entry name" value="RABENOSYN-5"/>
    <property type="match status" value="1"/>
</dbReference>
<dbReference type="PROSITE" id="PS50011">
    <property type="entry name" value="PROTEIN_KINASE_DOM"/>
    <property type="match status" value="1"/>
</dbReference>
<dbReference type="SUPFAM" id="SSF56112">
    <property type="entry name" value="Protein kinase-like (PK-like)"/>
    <property type="match status" value="1"/>
</dbReference>
<dbReference type="GO" id="GO:0006508">
    <property type="term" value="P:proteolysis"/>
    <property type="evidence" value="ECO:0007669"/>
    <property type="project" value="InterPro"/>
</dbReference>
<dbReference type="Pfam" id="PF14295">
    <property type="entry name" value="PAN_4"/>
    <property type="match status" value="1"/>
</dbReference>
<keyword evidence="1" id="KW-0677">Repeat</keyword>
<gene>
    <name evidence="4" type="ORF">BBJ29_002018</name>
</gene>
<dbReference type="Pfam" id="PF07714">
    <property type="entry name" value="PK_Tyr_Ser-Thr"/>
    <property type="match status" value="1"/>
</dbReference>
<sequence>MVLLKCEKETYFQKYSADELELLNAVFGYAASLSRAEVPHVPQWFIPPHEVDFAETPFSKGAFGSVHHGTWLDARVVVKRMLNPVDNELDRGVFMNEIKIWYYLNFPHVVKLHGACHVGRPFFVCEFASNGILTDFLAREEREGRHVLWQKLYEVALGLHFLHERNVTHGDLKGNNILVSADGLAKLTDFGLTDIYSFGMSIIEAATHALPWGNQMPDSATTPNCKKIQQGEEGMTSCHVPFRDLELTVEEEQHCHDRAFQLLDRTLRSYDERDGQGEGRPTAPRHHSELDNTQWKLLKTQNDASMYIKRNNRAQRDLNLLDGGWENPVTVLVVGTIRGDLDEVMLGIETPDFASFKTRSEIYTKQAVDGAVLSKLSSSTEDDPFRYMGIQWLMFEHHWPLSVMVHPRDFVSLASVGTMTRTNGERIGYEVVLPANLSRYPPLPKPFVRAKMMYTVIFKQLEPGIVDIYLHTYVETQSFILDKLCIELPDGCSNLETDVDYYGNDLSSVLTLYPWLYCLLCQETEGCNAYTFVNLDPAGPTCYMKMSTAERVATIGALSGVPNFSA</sequence>
<dbReference type="Gene3D" id="1.10.510.10">
    <property type="entry name" value="Transferase(Phosphotransferase) domain 1"/>
    <property type="match status" value="1"/>
</dbReference>
<dbReference type="CDD" id="cd00180">
    <property type="entry name" value="PKc"/>
    <property type="match status" value="1"/>
</dbReference>
<dbReference type="InterPro" id="IPR003609">
    <property type="entry name" value="Pan_app"/>
</dbReference>
<dbReference type="CDD" id="cd01100">
    <property type="entry name" value="APPLE_Factor_XI_like"/>
    <property type="match status" value="1"/>
</dbReference>
<evidence type="ECO:0000256" key="1">
    <source>
        <dbReference type="ARBA" id="ARBA00022737"/>
    </source>
</evidence>
<dbReference type="InterPro" id="IPR011009">
    <property type="entry name" value="Kinase-like_dom_sf"/>
</dbReference>